<keyword evidence="2 3" id="KW-0802">TPR repeat</keyword>
<name>A0ABS1KVU8_9BACT</name>
<keyword evidence="1" id="KW-0677">Repeat</keyword>
<evidence type="ECO:0000313" key="5">
    <source>
        <dbReference type="Proteomes" id="UP000613030"/>
    </source>
</evidence>
<dbReference type="PANTHER" id="PTHR44858:SF1">
    <property type="entry name" value="UDP-N-ACETYLGLUCOSAMINE--PEPTIDE N-ACETYLGLUCOSAMINYLTRANSFERASE SPINDLY-RELATED"/>
    <property type="match status" value="1"/>
</dbReference>
<dbReference type="SUPFAM" id="SSF48452">
    <property type="entry name" value="TPR-like"/>
    <property type="match status" value="2"/>
</dbReference>
<proteinExistence type="predicted"/>
<reference evidence="4 5" key="1">
    <citation type="submission" date="2021-01" db="EMBL/GenBank/DDBJ databases">
        <title>Chryseolinea sp. Jin1 Genome sequencing and assembly.</title>
        <authorList>
            <person name="Kim I."/>
        </authorList>
    </citation>
    <scope>NUCLEOTIDE SEQUENCE [LARGE SCALE GENOMIC DNA]</scope>
    <source>
        <strain evidence="4 5">Jin1</strain>
    </source>
</reference>
<dbReference type="RefSeq" id="WP_202012838.1">
    <property type="nucleotide sequence ID" value="NZ_JAERRB010000007.1"/>
</dbReference>
<dbReference type="Pfam" id="PF13431">
    <property type="entry name" value="TPR_17"/>
    <property type="match status" value="1"/>
</dbReference>
<gene>
    <name evidence="4" type="ORF">JI741_19835</name>
</gene>
<dbReference type="EMBL" id="JAERRB010000007">
    <property type="protein sequence ID" value="MBL0743494.1"/>
    <property type="molecule type" value="Genomic_DNA"/>
</dbReference>
<feature type="repeat" description="TPR" evidence="3">
    <location>
        <begin position="288"/>
        <end position="321"/>
    </location>
</feature>
<comment type="caution">
    <text evidence="4">The sequence shown here is derived from an EMBL/GenBank/DDBJ whole genome shotgun (WGS) entry which is preliminary data.</text>
</comment>
<evidence type="ECO:0000256" key="2">
    <source>
        <dbReference type="ARBA" id="ARBA00022803"/>
    </source>
</evidence>
<sequence>MRILLTTLFLLSFLVGHGQEKRSTTRQRFEQAQVAYDAGHYAEALALFNQVLKEMPDQADAYLLRAATREQLGDLQGANTDYAIFLEMKPDQPDALYSLATIRFRLGLYAQAKDDFTKLLSLHPGETNKIYFNQAATTTGKNQIMTLQGPMKPQLFNYLGMVETKLKNYPTAIHWLDSAIRLESKDPDFYVNRGIAKEGAKDSTALGDYKKALTINPQHTVALHNVAILKKTQGQPTESRDQLEAAIESDSSMLYPYLERATQRMEGGYFKGALEDYNKALTITDKDPRIWMNRGLVKEKLNDLKGAFSDYTQAIELDNKYDKAWLNRANVLNKQGRYKDAIDDYTVVLLYNPDSAGAYYNRAIAKQKLKLTPEACEDLKKAESLGQAVPEKMKKEFCKEL</sequence>
<evidence type="ECO:0000256" key="1">
    <source>
        <dbReference type="ARBA" id="ARBA00022737"/>
    </source>
</evidence>
<dbReference type="PROSITE" id="PS50005">
    <property type="entry name" value="TPR"/>
    <property type="match status" value="4"/>
</dbReference>
<dbReference type="SMART" id="SM00028">
    <property type="entry name" value="TPR"/>
    <property type="match status" value="10"/>
</dbReference>
<dbReference type="InterPro" id="IPR011990">
    <property type="entry name" value="TPR-like_helical_dom_sf"/>
</dbReference>
<feature type="repeat" description="TPR" evidence="3">
    <location>
        <begin position="322"/>
        <end position="355"/>
    </location>
</feature>
<protein>
    <submittedName>
        <fullName evidence="4">Tetratricopeptide repeat protein</fullName>
    </submittedName>
</protein>
<dbReference type="PANTHER" id="PTHR44858">
    <property type="entry name" value="TETRATRICOPEPTIDE REPEAT PROTEIN 6"/>
    <property type="match status" value="1"/>
</dbReference>
<dbReference type="Proteomes" id="UP000613030">
    <property type="component" value="Unassembled WGS sequence"/>
</dbReference>
<dbReference type="Pfam" id="PF13174">
    <property type="entry name" value="TPR_6"/>
    <property type="match status" value="1"/>
</dbReference>
<feature type="repeat" description="TPR" evidence="3">
    <location>
        <begin position="93"/>
        <end position="126"/>
    </location>
</feature>
<organism evidence="4 5">
    <name type="scientific">Chryseolinea lacunae</name>
    <dbReference type="NCBI Taxonomy" id="2801331"/>
    <lineage>
        <taxon>Bacteria</taxon>
        <taxon>Pseudomonadati</taxon>
        <taxon>Bacteroidota</taxon>
        <taxon>Cytophagia</taxon>
        <taxon>Cytophagales</taxon>
        <taxon>Fulvivirgaceae</taxon>
        <taxon>Chryseolinea</taxon>
    </lineage>
</organism>
<dbReference type="InterPro" id="IPR050498">
    <property type="entry name" value="Ycf3"/>
</dbReference>
<evidence type="ECO:0000313" key="4">
    <source>
        <dbReference type="EMBL" id="MBL0743494.1"/>
    </source>
</evidence>
<dbReference type="Gene3D" id="1.25.40.10">
    <property type="entry name" value="Tetratricopeptide repeat domain"/>
    <property type="match status" value="5"/>
</dbReference>
<dbReference type="InterPro" id="IPR019734">
    <property type="entry name" value="TPR_rpt"/>
</dbReference>
<feature type="repeat" description="TPR" evidence="3">
    <location>
        <begin position="153"/>
        <end position="186"/>
    </location>
</feature>
<dbReference type="Pfam" id="PF13432">
    <property type="entry name" value="TPR_16"/>
    <property type="match status" value="1"/>
</dbReference>
<evidence type="ECO:0000256" key="3">
    <source>
        <dbReference type="PROSITE-ProRule" id="PRU00339"/>
    </source>
</evidence>
<keyword evidence="5" id="KW-1185">Reference proteome</keyword>
<accession>A0ABS1KVU8</accession>